<evidence type="ECO:0008006" key="3">
    <source>
        <dbReference type="Google" id="ProtNLM"/>
    </source>
</evidence>
<proteinExistence type="predicted"/>
<accession>A0ABT5ZQ26</accession>
<keyword evidence="2" id="KW-1185">Reference proteome</keyword>
<dbReference type="Proteomes" id="UP001216579">
    <property type="component" value="Unassembled WGS sequence"/>
</dbReference>
<comment type="caution">
    <text evidence="1">The sequence shown here is derived from an EMBL/GenBank/DDBJ whole genome shotgun (WGS) entry which is preliminary data.</text>
</comment>
<evidence type="ECO:0000313" key="1">
    <source>
        <dbReference type="EMBL" id="MDF3291930.1"/>
    </source>
</evidence>
<protein>
    <recommendedName>
        <fullName evidence="3">STAS domain-containing protein</fullName>
    </recommendedName>
</protein>
<evidence type="ECO:0000313" key="2">
    <source>
        <dbReference type="Proteomes" id="UP001216579"/>
    </source>
</evidence>
<sequence length="78" mass="8374">MGEFRGAAQPSAAGARRIQFTGVAICHIDLPLWIDLLGQLGRDFADLHITLTALEVQPGSDTLQQLGPKILSIHELIG</sequence>
<dbReference type="RefSeq" id="WP_276095066.1">
    <property type="nucleotide sequence ID" value="NZ_JARJBC010000014.1"/>
</dbReference>
<reference evidence="1 2" key="1">
    <citation type="submission" date="2023-03" db="EMBL/GenBank/DDBJ databases">
        <title>Draft genome sequence of Streptomyces sp. RB6PN23 isolated from peat swamp forest in Thailand.</title>
        <authorList>
            <person name="Klaysubun C."/>
            <person name="Duangmal K."/>
        </authorList>
    </citation>
    <scope>NUCLEOTIDE SEQUENCE [LARGE SCALE GENOMIC DNA]</scope>
    <source>
        <strain evidence="1 2">RB6PN23</strain>
    </source>
</reference>
<dbReference type="EMBL" id="JARJBC010000014">
    <property type="protein sequence ID" value="MDF3291930.1"/>
    <property type="molecule type" value="Genomic_DNA"/>
</dbReference>
<name>A0ABT5ZQ26_9ACTN</name>
<gene>
    <name evidence="1" type="ORF">P3G67_22420</name>
</gene>
<organism evidence="1 2">
    <name type="scientific">Streptomyces silvisoli</name>
    <dbReference type="NCBI Taxonomy" id="3034235"/>
    <lineage>
        <taxon>Bacteria</taxon>
        <taxon>Bacillati</taxon>
        <taxon>Actinomycetota</taxon>
        <taxon>Actinomycetes</taxon>
        <taxon>Kitasatosporales</taxon>
        <taxon>Streptomycetaceae</taxon>
        <taxon>Streptomyces</taxon>
    </lineage>
</organism>